<dbReference type="PANTHER" id="PTHR13523">
    <property type="entry name" value="COILED-COIL-HELIX-COILED-COIL-HELIX DOMAIN CONTAINING 2/NUR77"/>
    <property type="match status" value="1"/>
</dbReference>
<reference evidence="2" key="2">
    <citation type="submission" date="2025-08" db="UniProtKB">
        <authorList>
            <consortium name="RefSeq"/>
        </authorList>
    </citation>
    <scope>IDENTIFICATION</scope>
    <source>
        <tissue evidence="2">Leaf</tissue>
    </source>
</reference>
<proteinExistence type="predicted"/>
<dbReference type="InterPro" id="IPR055304">
    <property type="entry name" value="CHCHD2/10-like"/>
</dbReference>
<dbReference type="Proteomes" id="UP000515151">
    <property type="component" value="Chromosome 4"/>
</dbReference>
<dbReference type="GO" id="GO:0005634">
    <property type="term" value="C:nucleus"/>
    <property type="evidence" value="ECO:0007669"/>
    <property type="project" value="TreeGrafter"/>
</dbReference>
<dbReference type="OrthoDB" id="1106148at2759"/>
<accession>A0A6P8D7J4</accession>
<organism evidence="1 2">
    <name type="scientific">Punica granatum</name>
    <name type="common">Pomegranate</name>
    <dbReference type="NCBI Taxonomy" id="22663"/>
    <lineage>
        <taxon>Eukaryota</taxon>
        <taxon>Viridiplantae</taxon>
        <taxon>Streptophyta</taxon>
        <taxon>Embryophyta</taxon>
        <taxon>Tracheophyta</taxon>
        <taxon>Spermatophyta</taxon>
        <taxon>Magnoliopsida</taxon>
        <taxon>eudicotyledons</taxon>
        <taxon>Gunneridae</taxon>
        <taxon>Pentapetalae</taxon>
        <taxon>rosids</taxon>
        <taxon>malvids</taxon>
        <taxon>Myrtales</taxon>
        <taxon>Lythraceae</taxon>
        <taxon>Punica</taxon>
    </lineage>
</organism>
<dbReference type="GO" id="GO:0007005">
    <property type="term" value="P:mitochondrion organization"/>
    <property type="evidence" value="ECO:0007669"/>
    <property type="project" value="InterPro"/>
</dbReference>
<dbReference type="GeneID" id="116202972"/>
<dbReference type="PANTHER" id="PTHR13523:SF18">
    <property type="entry name" value="CHCH DOMAIN-CONTAINING PROTEIN"/>
    <property type="match status" value="1"/>
</dbReference>
<dbReference type="RefSeq" id="XP_031390469.1">
    <property type="nucleotide sequence ID" value="XM_031534609.1"/>
</dbReference>
<dbReference type="GO" id="GO:0005739">
    <property type="term" value="C:mitochondrion"/>
    <property type="evidence" value="ECO:0007669"/>
    <property type="project" value="TreeGrafter"/>
</dbReference>
<evidence type="ECO:0000313" key="2">
    <source>
        <dbReference type="RefSeq" id="XP_031390469.1"/>
    </source>
</evidence>
<name>A0A6P8D7J4_PUNGR</name>
<protein>
    <submittedName>
        <fullName evidence="2">Uncharacterized protein LOC116202972</fullName>
    </submittedName>
</protein>
<evidence type="ECO:0000313" key="1">
    <source>
        <dbReference type="Proteomes" id="UP000515151"/>
    </source>
</evidence>
<reference evidence="1" key="1">
    <citation type="journal article" date="2020" name="Plant Biotechnol. J.">
        <title>The pomegranate (Punica granatum L.) draft genome dissects genetic divergence between soft- and hard-seeded cultivars.</title>
        <authorList>
            <person name="Luo X."/>
            <person name="Li H."/>
            <person name="Wu Z."/>
            <person name="Yao W."/>
            <person name="Zhao P."/>
            <person name="Cao D."/>
            <person name="Yu H."/>
            <person name="Li K."/>
            <person name="Poudel K."/>
            <person name="Zhao D."/>
            <person name="Zhang F."/>
            <person name="Xia X."/>
            <person name="Chen L."/>
            <person name="Wang Q."/>
            <person name="Jing D."/>
            <person name="Cao S."/>
        </authorList>
    </citation>
    <scope>NUCLEOTIDE SEQUENCE [LARGE SCALE GENOMIC DNA]</scope>
    <source>
        <strain evidence="1">cv. Tunisia</strain>
    </source>
</reference>
<gene>
    <name evidence="2" type="primary">LOC116202972</name>
</gene>
<dbReference type="AlphaFoldDB" id="A0A6P8D7J4"/>
<sequence>MLTGSWVANSGIEGDSYFLACLKLSEILGCTGFPSWSHELCSPVDSDVQLLHLAKLQFLPTPQQPPVQGGNGSVAGGIGATIQEGMAFGAGSAVAHRVTDAMLGPQVVRHETVDSTPAAAAAAPAQNKSLGASDACGGQNKALQYCLNSCGTDISRRQFYMDMLQQCRRGSAAALSA</sequence>
<keyword evidence="1" id="KW-1185">Reference proteome</keyword>